<dbReference type="EMBL" id="VDUY01000008">
    <property type="protein sequence ID" value="TXL63525.1"/>
    <property type="molecule type" value="Genomic_DNA"/>
</dbReference>
<feature type="region of interest" description="Disordered" evidence="1">
    <location>
        <begin position="26"/>
        <end position="61"/>
    </location>
</feature>
<reference evidence="2 3" key="1">
    <citation type="submission" date="2019-06" db="EMBL/GenBank/DDBJ databases">
        <title>Quisquiliibacterium sp. nov., isolated from a maize field.</title>
        <authorList>
            <person name="Lin S.-Y."/>
            <person name="Tsai C.-F."/>
            <person name="Young C.-C."/>
        </authorList>
    </citation>
    <scope>NUCLEOTIDE SEQUENCE [LARGE SCALE GENOMIC DNA]</scope>
    <source>
        <strain evidence="2 3">CC-CFT501</strain>
    </source>
</reference>
<dbReference type="AlphaFoldDB" id="A0A5C8NRS5"/>
<evidence type="ECO:0000313" key="3">
    <source>
        <dbReference type="Proteomes" id="UP000321548"/>
    </source>
</evidence>
<sequence>MDFPISPELIAPGVRSRQFIAGQAIPFENDARQDSHGPSAVHRWRMARKTVRGTERERGAQ</sequence>
<proteinExistence type="predicted"/>
<comment type="caution">
    <text evidence="2">The sequence shown here is derived from an EMBL/GenBank/DDBJ whole genome shotgun (WGS) entry which is preliminary data.</text>
</comment>
<dbReference type="RefSeq" id="WP_147705679.1">
    <property type="nucleotide sequence ID" value="NZ_VDUY01000008.1"/>
</dbReference>
<protein>
    <submittedName>
        <fullName evidence="2">Uncharacterized protein</fullName>
    </submittedName>
</protein>
<feature type="compositionally biased region" description="Basic residues" evidence="1">
    <location>
        <begin position="42"/>
        <end position="51"/>
    </location>
</feature>
<evidence type="ECO:0000256" key="1">
    <source>
        <dbReference type="SAM" id="MobiDB-lite"/>
    </source>
</evidence>
<evidence type="ECO:0000313" key="2">
    <source>
        <dbReference type="EMBL" id="TXL63525.1"/>
    </source>
</evidence>
<feature type="compositionally biased region" description="Basic and acidic residues" evidence="1">
    <location>
        <begin position="52"/>
        <end position="61"/>
    </location>
</feature>
<keyword evidence="3" id="KW-1185">Reference proteome</keyword>
<gene>
    <name evidence="2" type="ORF">FHP08_16930</name>
</gene>
<dbReference type="Proteomes" id="UP000321548">
    <property type="component" value="Unassembled WGS sequence"/>
</dbReference>
<organism evidence="2 3">
    <name type="scientific">Zeimonas arvi</name>
    <dbReference type="NCBI Taxonomy" id="2498847"/>
    <lineage>
        <taxon>Bacteria</taxon>
        <taxon>Pseudomonadati</taxon>
        <taxon>Pseudomonadota</taxon>
        <taxon>Betaproteobacteria</taxon>
        <taxon>Burkholderiales</taxon>
        <taxon>Burkholderiaceae</taxon>
        <taxon>Zeimonas</taxon>
    </lineage>
</organism>
<name>A0A5C8NRS5_9BURK</name>
<accession>A0A5C8NRS5</accession>